<dbReference type="PANTHER" id="PTHR10434:SF11">
    <property type="entry name" value="1-ACYL-SN-GLYCEROL-3-PHOSPHATE ACYLTRANSFERASE"/>
    <property type="match status" value="1"/>
</dbReference>
<keyword evidence="5" id="KW-0443">Lipid metabolism</keyword>
<dbReference type="GO" id="GO:0005783">
    <property type="term" value="C:endoplasmic reticulum"/>
    <property type="evidence" value="ECO:0007669"/>
    <property type="project" value="TreeGrafter"/>
</dbReference>
<keyword evidence="5" id="KW-0444">Lipid biosynthesis</keyword>
<accession>A0AA36D857</accession>
<keyword evidence="6" id="KW-1133">Transmembrane helix</keyword>
<feature type="non-terminal residue" evidence="8">
    <location>
        <position position="280"/>
    </location>
</feature>
<evidence type="ECO:0000256" key="3">
    <source>
        <dbReference type="ARBA" id="ARBA00022679"/>
    </source>
</evidence>
<dbReference type="AlphaFoldDB" id="A0AA36D857"/>
<dbReference type="CDD" id="cd07989">
    <property type="entry name" value="LPLAT_AGPAT-like"/>
    <property type="match status" value="1"/>
</dbReference>
<keyword evidence="5" id="KW-1208">Phospholipid metabolism</keyword>
<evidence type="ECO:0000256" key="4">
    <source>
        <dbReference type="ARBA" id="ARBA00023315"/>
    </source>
</evidence>
<evidence type="ECO:0000256" key="6">
    <source>
        <dbReference type="SAM" id="Phobius"/>
    </source>
</evidence>
<evidence type="ECO:0000256" key="5">
    <source>
        <dbReference type="RuleBase" id="RU361267"/>
    </source>
</evidence>
<comment type="catalytic activity">
    <reaction evidence="5">
        <text>a 1-acyl-sn-glycero-3-phosphate + an acyl-CoA = a 1,2-diacyl-sn-glycero-3-phosphate + CoA</text>
        <dbReference type="Rhea" id="RHEA:19709"/>
        <dbReference type="ChEBI" id="CHEBI:57287"/>
        <dbReference type="ChEBI" id="CHEBI:57970"/>
        <dbReference type="ChEBI" id="CHEBI:58342"/>
        <dbReference type="ChEBI" id="CHEBI:58608"/>
        <dbReference type="EC" id="2.3.1.51"/>
    </reaction>
</comment>
<keyword evidence="6" id="KW-0812">Transmembrane</keyword>
<keyword evidence="3 5" id="KW-0808">Transferase</keyword>
<keyword evidence="5" id="KW-0594">Phospholipid biosynthesis</keyword>
<dbReference type="GO" id="GO:0016020">
    <property type="term" value="C:membrane"/>
    <property type="evidence" value="ECO:0007669"/>
    <property type="project" value="InterPro"/>
</dbReference>
<feature type="transmembrane region" description="Helical" evidence="6">
    <location>
        <begin position="5"/>
        <end position="23"/>
    </location>
</feature>
<comment type="pathway">
    <text evidence="1">Phospholipid metabolism; CDP-diacylglycerol biosynthesis; CDP-diacylglycerol from sn-glycerol 3-phosphate: step 2/3.</text>
</comment>
<dbReference type="GO" id="GO:0006654">
    <property type="term" value="P:phosphatidic acid biosynthetic process"/>
    <property type="evidence" value="ECO:0007669"/>
    <property type="project" value="TreeGrafter"/>
</dbReference>
<name>A0AA36D857_9BILA</name>
<evidence type="ECO:0000256" key="2">
    <source>
        <dbReference type="ARBA" id="ARBA00008655"/>
    </source>
</evidence>
<dbReference type="Proteomes" id="UP001177023">
    <property type="component" value="Unassembled WGS sequence"/>
</dbReference>
<dbReference type="NCBIfam" id="TIGR00530">
    <property type="entry name" value="AGP_acyltrn"/>
    <property type="match status" value="1"/>
</dbReference>
<dbReference type="SMART" id="SM00563">
    <property type="entry name" value="PlsC"/>
    <property type="match status" value="1"/>
</dbReference>
<feature type="transmembrane region" description="Helical" evidence="6">
    <location>
        <begin position="29"/>
        <end position="45"/>
    </location>
</feature>
<dbReference type="InterPro" id="IPR002123">
    <property type="entry name" value="Plipid/glycerol_acylTrfase"/>
</dbReference>
<protein>
    <recommendedName>
        <fullName evidence="5">1-acyl-sn-glycerol-3-phosphate acyltransferase</fullName>
        <ecNumber evidence="5">2.3.1.51</ecNumber>
    </recommendedName>
</protein>
<evidence type="ECO:0000256" key="1">
    <source>
        <dbReference type="ARBA" id="ARBA00004728"/>
    </source>
</evidence>
<feature type="domain" description="Phospholipid/glycerol acyltransferase" evidence="7">
    <location>
        <begin position="95"/>
        <end position="210"/>
    </location>
</feature>
<dbReference type="PANTHER" id="PTHR10434">
    <property type="entry name" value="1-ACYL-SN-GLYCEROL-3-PHOSPHATE ACYLTRANSFERASE"/>
    <property type="match status" value="1"/>
</dbReference>
<comment type="caution">
    <text evidence="8">The sequence shown here is derived from an EMBL/GenBank/DDBJ whole genome shotgun (WGS) entry which is preliminary data.</text>
</comment>
<keyword evidence="4 5" id="KW-0012">Acyltransferase</keyword>
<gene>
    <name evidence="8" type="ORF">MSPICULIGERA_LOCUS21014</name>
</gene>
<keyword evidence="9" id="KW-1185">Reference proteome</keyword>
<dbReference type="Pfam" id="PF01553">
    <property type="entry name" value="Acyltransferase"/>
    <property type="match status" value="1"/>
</dbReference>
<reference evidence="8" key="1">
    <citation type="submission" date="2023-06" db="EMBL/GenBank/DDBJ databases">
        <authorList>
            <person name="Delattre M."/>
        </authorList>
    </citation>
    <scope>NUCLEOTIDE SEQUENCE</scope>
    <source>
        <strain evidence="8">AF72</strain>
    </source>
</reference>
<dbReference type="EMBL" id="CATQJA010002664">
    <property type="protein sequence ID" value="CAJ0582884.1"/>
    <property type="molecule type" value="Genomic_DNA"/>
</dbReference>
<evidence type="ECO:0000259" key="7">
    <source>
        <dbReference type="SMART" id="SM00563"/>
    </source>
</evidence>
<comment type="domain">
    <text evidence="5">The HXXXXD motif is essential for acyltransferase activity and may constitute the binding site for the phosphate moiety of the glycerol-3-phosphate.</text>
</comment>
<keyword evidence="6" id="KW-0472">Membrane</keyword>
<organism evidence="8 9">
    <name type="scientific">Mesorhabditis spiculigera</name>
    <dbReference type="NCBI Taxonomy" id="96644"/>
    <lineage>
        <taxon>Eukaryota</taxon>
        <taxon>Metazoa</taxon>
        <taxon>Ecdysozoa</taxon>
        <taxon>Nematoda</taxon>
        <taxon>Chromadorea</taxon>
        <taxon>Rhabditida</taxon>
        <taxon>Rhabditina</taxon>
        <taxon>Rhabditomorpha</taxon>
        <taxon>Rhabditoidea</taxon>
        <taxon>Rhabditidae</taxon>
        <taxon>Mesorhabditinae</taxon>
        <taxon>Mesorhabditis</taxon>
    </lineage>
</organism>
<dbReference type="EC" id="2.3.1.51" evidence="5"/>
<dbReference type="GO" id="GO:0003841">
    <property type="term" value="F:1-acylglycerol-3-phosphate O-acyltransferase activity"/>
    <property type="evidence" value="ECO:0007669"/>
    <property type="project" value="UniProtKB-UniRule"/>
</dbReference>
<evidence type="ECO:0000313" key="8">
    <source>
        <dbReference type="EMBL" id="CAJ0582884.1"/>
    </source>
</evidence>
<dbReference type="InterPro" id="IPR004552">
    <property type="entry name" value="AGP_acyltrans"/>
</dbReference>
<sequence>MECGCCLGAASIVFAVLFLLYILSETCRYYLRISFFYITILLHGMECTITQLPFYLMGGGADYIFYSFYYWCKWTGIHEEVRDYDKYMKPLKGPAIIVCNHQSAIDVYAMCAAFPKRGTVMMKKSLQWIPFFNITSWLCRSIYIDRFNREKAIEQVDECAKTILERNLKVWVFPEGTRYREHGMLPFKKGAFNIAVKAQVPIVPVVVSCYKPFYSKKDRYFHSDGEVIIQVLPPVETKGIPLDEVPELGERIRKQMLEVYDRITPEAAARMEAKRAKKSQ</sequence>
<proteinExistence type="inferred from homology"/>
<comment type="similarity">
    <text evidence="2 5">Belongs to the 1-acyl-sn-glycerol-3-phosphate acyltransferase family.</text>
</comment>
<evidence type="ECO:0000313" key="9">
    <source>
        <dbReference type="Proteomes" id="UP001177023"/>
    </source>
</evidence>
<dbReference type="SUPFAM" id="SSF69593">
    <property type="entry name" value="Glycerol-3-phosphate (1)-acyltransferase"/>
    <property type="match status" value="1"/>
</dbReference>